<name>D1C1Z2_SPHTD</name>
<dbReference type="EMBL" id="CP001823">
    <property type="protein sequence ID" value="ACZ38259.1"/>
    <property type="molecule type" value="Genomic_DNA"/>
</dbReference>
<organism evidence="1 2">
    <name type="scientific">Sphaerobacter thermophilus (strain ATCC 49802 / DSM 20745 / KCCM 41009 / NCIMB 13125 / S 6022)</name>
    <dbReference type="NCBI Taxonomy" id="479434"/>
    <lineage>
        <taxon>Bacteria</taxon>
        <taxon>Pseudomonadati</taxon>
        <taxon>Thermomicrobiota</taxon>
        <taxon>Thermomicrobia</taxon>
        <taxon>Sphaerobacterales</taxon>
        <taxon>Sphaerobacterineae</taxon>
        <taxon>Sphaerobacteraceae</taxon>
        <taxon>Sphaerobacter</taxon>
    </lineage>
</organism>
<dbReference type="InParanoid" id="D1C1Z2"/>
<gene>
    <name evidence="1" type="ordered locus">Sthe_0822</name>
</gene>
<evidence type="ECO:0000313" key="2">
    <source>
        <dbReference type="Proteomes" id="UP000002027"/>
    </source>
</evidence>
<reference evidence="2" key="1">
    <citation type="submission" date="2009-11" db="EMBL/GenBank/DDBJ databases">
        <title>The complete chromosome 1 of Sphaerobacter thermophilus DSM 20745.</title>
        <authorList>
            <person name="Lucas S."/>
            <person name="Copeland A."/>
            <person name="Lapidus A."/>
            <person name="Glavina del Rio T."/>
            <person name="Dalin E."/>
            <person name="Tice H."/>
            <person name="Bruce D."/>
            <person name="Goodwin L."/>
            <person name="Pitluck S."/>
            <person name="Kyrpides N."/>
            <person name="Mavromatis K."/>
            <person name="Ivanova N."/>
            <person name="Mikhailova N."/>
            <person name="LaButti K.M."/>
            <person name="Clum A."/>
            <person name="Sun H.I."/>
            <person name="Brettin T."/>
            <person name="Detter J.C."/>
            <person name="Han C."/>
            <person name="Larimer F."/>
            <person name="Land M."/>
            <person name="Hauser L."/>
            <person name="Markowitz V."/>
            <person name="Cheng J.F."/>
            <person name="Hugenholtz P."/>
            <person name="Woyke T."/>
            <person name="Wu D."/>
            <person name="Steenblock K."/>
            <person name="Schneider S."/>
            <person name="Pukall R."/>
            <person name="Goeker M."/>
            <person name="Klenk H.P."/>
            <person name="Eisen J.A."/>
        </authorList>
    </citation>
    <scope>NUCLEOTIDE SEQUENCE [LARGE SCALE GENOMIC DNA]</scope>
    <source>
        <strain evidence="2">ATCC 49802 / DSM 20745 / S 6022</strain>
    </source>
</reference>
<protein>
    <submittedName>
        <fullName evidence="1">Uncharacterized protein</fullName>
    </submittedName>
</protein>
<dbReference type="Proteomes" id="UP000002027">
    <property type="component" value="Chromosome 1"/>
</dbReference>
<keyword evidence="2" id="KW-1185">Reference proteome</keyword>
<evidence type="ECO:0000313" key="1">
    <source>
        <dbReference type="EMBL" id="ACZ38259.1"/>
    </source>
</evidence>
<reference evidence="1 2" key="2">
    <citation type="journal article" date="2010" name="Stand. Genomic Sci.">
        <title>Complete genome sequence of Desulfohalobium retbaense type strain (HR(100)).</title>
        <authorList>
            <person name="Spring S."/>
            <person name="Nolan M."/>
            <person name="Lapidus A."/>
            <person name="Glavina Del Rio T."/>
            <person name="Copeland A."/>
            <person name="Tice H."/>
            <person name="Cheng J.F."/>
            <person name="Lucas S."/>
            <person name="Land M."/>
            <person name="Chen F."/>
            <person name="Bruce D."/>
            <person name="Goodwin L."/>
            <person name="Pitluck S."/>
            <person name="Ivanova N."/>
            <person name="Mavromatis K."/>
            <person name="Mikhailova N."/>
            <person name="Pati A."/>
            <person name="Chen A."/>
            <person name="Palaniappan K."/>
            <person name="Hauser L."/>
            <person name="Chang Y.J."/>
            <person name="Jeffries C.D."/>
            <person name="Munk C."/>
            <person name="Kiss H."/>
            <person name="Chain P."/>
            <person name="Han C."/>
            <person name="Brettin T."/>
            <person name="Detter J.C."/>
            <person name="Schuler E."/>
            <person name="Goker M."/>
            <person name="Rohde M."/>
            <person name="Bristow J."/>
            <person name="Eisen J.A."/>
            <person name="Markowitz V."/>
            <person name="Hugenholtz P."/>
            <person name="Kyrpides N.C."/>
            <person name="Klenk H.P."/>
        </authorList>
    </citation>
    <scope>NUCLEOTIDE SEQUENCE [LARGE SCALE GENOMIC DNA]</scope>
    <source>
        <strain evidence="2">ATCC 49802 / DSM 20745 / S 6022</strain>
    </source>
</reference>
<accession>D1C1Z2</accession>
<dbReference type="AlphaFoldDB" id="D1C1Z2"/>
<dbReference type="HOGENOM" id="CLU_3189168_0_0_0"/>
<dbReference type="KEGG" id="sti:Sthe_0822"/>
<proteinExistence type="predicted"/>
<sequence length="46" mass="4683">MPRPSRLWARDVLERAAACAARGAIDCDLVAAAQAAAGREASDDGG</sequence>
<dbReference type="STRING" id="479434.Sthe_0822"/>